<reference evidence="9 10" key="1">
    <citation type="journal article" date="2019" name="Int. J. Syst. Evol. Microbiol.">
        <title>The Global Catalogue of Microorganisms (GCM) 10K type strain sequencing project: providing services to taxonomists for standard genome sequencing and annotation.</title>
        <authorList>
            <consortium name="The Broad Institute Genomics Platform"/>
            <consortium name="The Broad Institute Genome Sequencing Center for Infectious Disease"/>
            <person name="Wu L."/>
            <person name="Ma J."/>
        </authorList>
    </citation>
    <scope>NUCLEOTIDE SEQUENCE [LARGE SCALE GENOMIC DNA]</scope>
    <source>
        <strain evidence="9 10">JCM 6307</strain>
    </source>
</reference>
<name>A0ABN3M3J6_9ACTN</name>
<dbReference type="RefSeq" id="WP_344383871.1">
    <property type="nucleotide sequence ID" value="NZ_BAAATA010000017.1"/>
</dbReference>
<evidence type="ECO:0000313" key="10">
    <source>
        <dbReference type="Proteomes" id="UP001501358"/>
    </source>
</evidence>
<keyword evidence="2" id="KW-0813">Transport</keyword>
<protein>
    <submittedName>
        <fullName evidence="9">MFS transporter</fullName>
    </submittedName>
</protein>
<evidence type="ECO:0000256" key="2">
    <source>
        <dbReference type="ARBA" id="ARBA00022448"/>
    </source>
</evidence>
<proteinExistence type="predicted"/>
<keyword evidence="10" id="KW-1185">Reference proteome</keyword>
<feature type="transmembrane region" description="Helical" evidence="7">
    <location>
        <begin position="70"/>
        <end position="88"/>
    </location>
</feature>
<gene>
    <name evidence="9" type="ORF">GCM10010406_32190</name>
</gene>
<comment type="caution">
    <text evidence="9">The sequence shown here is derived from an EMBL/GenBank/DDBJ whole genome shotgun (WGS) entry which is preliminary data.</text>
</comment>
<organism evidence="9 10">
    <name type="scientific">Streptomyces thermolineatus</name>
    <dbReference type="NCBI Taxonomy" id="44033"/>
    <lineage>
        <taxon>Bacteria</taxon>
        <taxon>Bacillati</taxon>
        <taxon>Actinomycetota</taxon>
        <taxon>Actinomycetes</taxon>
        <taxon>Kitasatosporales</taxon>
        <taxon>Streptomycetaceae</taxon>
        <taxon>Streptomyces</taxon>
    </lineage>
</organism>
<keyword evidence="4 7" id="KW-0812">Transmembrane</keyword>
<keyword evidence="5 7" id="KW-1133">Transmembrane helix</keyword>
<feature type="transmembrane region" description="Helical" evidence="7">
    <location>
        <begin position="307"/>
        <end position="326"/>
    </location>
</feature>
<dbReference type="InterPro" id="IPR011701">
    <property type="entry name" value="MFS"/>
</dbReference>
<evidence type="ECO:0000256" key="4">
    <source>
        <dbReference type="ARBA" id="ARBA00022692"/>
    </source>
</evidence>
<dbReference type="PANTHER" id="PTHR23517:SF2">
    <property type="entry name" value="MULTIDRUG RESISTANCE PROTEIN MDTH"/>
    <property type="match status" value="1"/>
</dbReference>
<sequence>MDALRRIQVGNALGAFGNGFTVPFLFVYVAQVRGIGAGTAGAVFSAFAVSALLVLPFVGRAVDSRGPRPVLIAGALAAGVGAMGFGLATTAPTVMAAAVLLGAGMAMVQPALATMIVWCSTPATRSRAFATQFFLVNLGLGLGGLLGGQIVDTTHPGSFTLLFAIDAAMFVVLALVAGSVRLPKAVHLPNSPSQVQGPALGGGWRVMLRDKAMVRVSVLGAVLFFTCYGQFESGMAAFATEVVRVTPATLGVALAANTGVIVVAQFLVLRFVERRRRSRVIASVGVVWALAWLIAAAAGVLRHDAAVATGAIIGTYALFGLGEVLLSPTVGPMVAELAPAHLLGQYNATFALVKQLALAVGPAFGGALAGAGLFGPYLAALVGCSLLIVVLGMRLGRWLPASVDEPFRGVPAAVGSAAVPAGEARSVPAAV</sequence>
<feature type="domain" description="Major facilitator superfamily (MFS) profile" evidence="8">
    <location>
        <begin position="3"/>
        <end position="397"/>
    </location>
</feature>
<feature type="transmembrane region" description="Helical" evidence="7">
    <location>
        <begin position="374"/>
        <end position="393"/>
    </location>
</feature>
<evidence type="ECO:0000256" key="1">
    <source>
        <dbReference type="ARBA" id="ARBA00004651"/>
    </source>
</evidence>
<dbReference type="InterPro" id="IPR050171">
    <property type="entry name" value="MFS_Transporters"/>
</dbReference>
<evidence type="ECO:0000256" key="6">
    <source>
        <dbReference type="ARBA" id="ARBA00023136"/>
    </source>
</evidence>
<dbReference type="Proteomes" id="UP001501358">
    <property type="component" value="Unassembled WGS sequence"/>
</dbReference>
<feature type="transmembrane region" description="Helical" evidence="7">
    <location>
        <begin position="157"/>
        <end position="177"/>
    </location>
</feature>
<feature type="transmembrane region" description="Helical" evidence="7">
    <location>
        <begin position="94"/>
        <end position="118"/>
    </location>
</feature>
<keyword evidence="3" id="KW-1003">Cell membrane</keyword>
<evidence type="ECO:0000256" key="5">
    <source>
        <dbReference type="ARBA" id="ARBA00022989"/>
    </source>
</evidence>
<evidence type="ECO:0000259" key="8">
    <source>
        <dbReference type="PROSITE" id="PS50850"/>
    </source>
</evidence>
<evidence type="ECO:0000256" key="3">
    <source>
        <dbReference type="ARBA" id="ARBA00022475"/>
    </source>
</evidence>
<feature type="transmembrane region" description="Helical" evidence="7">
    <location>
        <begin position="212"/>
        <end position="231"/>
    </location>
</feature>
<feature type="transmembrane region" description="Helical" evidence="7">
    <location>
        <begin position="281"/>
        <end position="301"/>
    </location>
</feature>
<evidence type="ECO:0000313" key="9">
    <source>
        <dbReference type="EMBL" id="GAA2493677.1"/>
    </source>
</evidence>
<keyword evidence="6 7" id="KW-0472">Membrane</keyword>
<dbReference type="EMBL" id="BAAATA010000017">
    <property type="protein sequence ID" value="GAA2493677.1"/>
    <property type="molecule type" value="Genomic_DNA"/>
</dbReference>
<comment type="subcellular location">
    <subcellularLocation>
        <location evidence="1">Cell membrane</location>
        <topology evidence="1">Multi-pass membrane protein</topology>
    </subcellularLocation>
</comment>
<dbReference type="InterPro" id="IPR020846">
    <property type="entry name" value="MFS_dom"/>
</dbReference>
<dbReference type="Gene3D" id="1.20.1250.20">
    <property type="entry name" value="MFS general substrate transporter like domains"/>
    <property type="match status" value="1"/>
</dbReference>
<dbReference type="Pfam" id="PF07690">
    <property type="entry name" value="MFS_1"/>
    <property type="match status" value="1"/>
</dbReference>
<feature type="transmembrane region" description="Helical" evidence="7">
    <location>
        <begin position="251"/>
        <end position="269"/>
    </location>
</feature>
<feature type="transmembrane region" description="Helical" evidence="7">
    <location>
        <begin position="12"/>
        <end position="29"/>
    </location>
</feature>
<accession>A0ABN3M3J6</accession>
<dbReference type="PANTHER" id="PTHR23517">
    <property type="entry name" value="RESISTANCE PROTEIN MDTM, PUTATIVE-RELATED-RELATED"/>
    <property type="match status" value="1"/>
</dbReference>
<feature type="transmembrane region" description="Helical" evidence="7">
    <location>
        <begin position="130"/>
        <end position="151"/>
    </location>
</feature>
<dbReference type="PROSITE" id="PS50850">
    <property type="entry name" value="MFS"/>
    <property type="match status" value="1"/>
</dbReference>
<dbReference type="InterPro" id="IPR036259">
    <property type="entry name" value="MFS_trans_sf"/>
</dbReference>
<feature type="transmembrane region" description="Helical" evidence="7">
    <location>
        <begin position="35"/>
        <end position="58"/>
    </location>
</feature>
<dbReference type="SUPFAM" id="SSF103473">
    <property type="entry name" value="MFS general substrate transporter"/>
    <property type="match status" value="1"/>
</dbReference>
<evidence type="ECO:0000256" key="7">
    <source>
        <dbReference type="SAM" id="Phobius"/>
    </source>
</evidence>